<dbReference type="AlphaFoldDB" id="A0A1X2EPG7"/>
<evidence type="ECO:0000313" key="2">
    <source>
        <dbReference type="EMBL" id="ORX07888.1"/>
    </source>
</evidence>
<dbReference type="Pfam" id="PF09348">
    <property type="entry name" value="DUF1990"/>
    <property type="match status" value="1"/>
</dbReference>
<dbReference type="PIRSF" id="PIRSF010260">
    <property type="entry name" value="UCP010260"/>
    <property type="match status" value="1"/>
</dbReference>
<accession>A0A1X2EPG7</accession>
<dbReference type="InterPro" id="IPR014457">
    <property type="entry name" value="UCP010260"/>
</dbReference>
<organism evidence="2 3">
    <name type="scientific">Mycolicibacillus trivialis</name>
    <dbReference type="NCBI Taxonomy" id="1798"/>
    <lineage>
        <taxon>Bacteria</taxon>
        <taxon>Bacillati</taxon>
        <taxon>Actinomycetota</taxon>
        <taxon>Actinomycetes</taxon>
        <taxon>Mycobacteriales</taxon>
        <taxon>Mycobacteriaceae</taxon>
        <taxon>Mycolicibacillus</taxon>
    </lineage>
</organism>
<reference evidence="2 3" key="1">
    <citation type="submission" date="2016-01" db="EMBL/GenBank/DDBJ databases">
        <title>The new phylogeny of the genus Mycobacterium.</title>
        <authorList>
            <person name="Tarcisio F."/>
            <person name="Conor M."/>
            <person name="Antonella G."/>
            <person name="Elisabetta G."/>
            <person name="Giulia F.S."/>
            <person name="Sara T."/>
            <person name="Anna F."/>
            <person name="Clotilde B."/>
            <person name="Roberto B."/>
            <person name="Veronica D.S."/>
            <person name="Fabio R."/>
            <person name="Monica P."/>
            <person name="Olivier J."/>
            <person name="Enrico T."/>
            <person name="Nicola S."/>
        </authorList>
    </citation>
    <scope>NUCLEOTIDE SEQUENCE [LARGE SCALE GENOMIC DNA]</scope>
    <source>
        <strain evidence="2 3">DSM 44153</strain>
    </source>
</reference>
<dbReference type="InterPro" id="IPR018960">
    <property type="entry name" value="DUF1990"/>
</dbReference>
<sequence>MDFAKLNAQPLTYEEVGATARPELPDGYKHIAVAAEIGSGRRRFEEAGAAVLRYGMQRGSGVSVQASSDVAAVGTVVVVRLGPIKAPCRVVYVVDEPDRRGFAYGTLPGHPESGEELFSVRYDPDDETVYAEVRAFSRSATWWSRLGAPVTSLGQRVMTRRYLRAL</sequence>
<dbReference type="PANTHER" id="PTHR34202">
    <property type="entry name" value="UPF0548 PROTEIN"/>
    <property type="match status" value="1"/>
</dbReference>
<feature type="domain" description="DUF1990" evidence="1">
    <location>
        <begin position="12"/>
        <end position="165"/>
    </location>
</feature>
<evidence type="ECO:0000259" key="1">
    <source>
        <dbReference type="Pfam" id="PF09348"/>
    </source>
</evidence>
<dbReference type="EMBL" id="LQPZ01000008">
    <property type="protein sequence ID" value="ORX07888.1"/>
    <property type="molecule type" value="Genomic_DNA"/>
</dbReference>
<keyword evidence="3" id="KW-1185">Reference proteome</keyword>
<gene>
    <name evidence="2" type="ORF">AWC30_02905</name>
</gene>
<protein>
    <recommendedName>
        <fullName evidence="1">DUF1990 domain-containing protein</fullName>
    </recommendedName>
</protein>
<dbReference type="STRING" id="1798.AWC30_02905"/>
<dbReference type="PANTHER" id="PTHR34202:SF1">
    <property type="entry name" value="UPF0548 PROTEIN"/>
    <property type="match status" value="1"/>
</dbReference>
<evidence type="ECO:0000313" key="3">
    <source>
        <dbReference type="Proteomes" id="UP000193090"/>
    </source>
</evidence>
<name>A0A1X2EPG7_9MYCO</name>
<proteinExistence type="predicted"/>
<dbReference type="Proteomes" id="UP000193090">
    <property type="component" value="Unassembled WGS sequence"/>
</dbReference>
<dbReference type="RefSeq" id="WP_234807899.1">
    <property type="nucleotide sequence ID" value="NZ_JACKSN010000136.1"/>
</dbReference>
<comment type="caution">
    <text evidence="2">The sequence shown here is derived from an EMBL/GenBank/DDBJ whole genome shotgun (WGS) entry which is preliminary data.</text>
</comment>